<name>A0ABQ4N915_9BACL</name>
<feature type="domain" description="Xylose isomerase-like TIM barrel" evidence="1">
    <location>
        <begin position="30"/>
        <end position="259"/>
    </location>
</feature>
<dbReference type="PANTHER" id="PTHR12110:SF41">
    <property type="entry name" value="INOSOSE DEHYDRATASE"/>
    <property type="match status" value="1"/>
</dbReference>
<dbReference type="RefSeq" id="WP_213529291.1">
    <property type="nucleotide sequence ID" value="NZ_BOVJ01000105.1"/>
</dbReference>
<evidence type="ECO:0000313" key="2">
    <source>
        <dbReference type="EMBL" id="GIQ64733.1"/>
    </source>
</evidence>
<dbReference type="EMBL" id="BOVJ01000105">
    <property type="protein sequence ID" value="GIQ64733.1"/>
    <property type="molecule type" value="Genomic_DNA"/>
</dbReference>
<keyword evidence="3" id="KW-1185">Reference proteome</keyword>
<dbReference type="PANTHER" id="PTHR12110">
    <property type="entry name" value="HYDROXYPYRUVATE ISOMERASE"/>
    <property type="match status" value="1"/>
</dbReference>
<dbReference type="Pfam" id="PF01261">
    <property type="entry name" value="AP_endonuc_2"/>
    <property type="match status" value="1"/>
</dbReference>
<organism evidence="2 3">
    <name type="scientific">Paenibacillus cisolokensis</name>
    <dbReference type="NCBI Taxonomy" id="1658519"/>
    <lineage>
        <taxon>Bacteria</taxon>
        <taxon>Bacillati</taxon>
        <taxon>Bacillota</taxon>
        <taxon>Bacilli</taxon>
        <taxon>Bacillales</taxon>
        <taxon>Paenibacillaceae</taxon>
        <taxon>Paenibacillus</taxon>
    </lineage>
</organism>
<evidence type="ECO:0000313" key="3">
    <source>
        <dbReference type="Proteomes" id="UP000680304"/>
    </source>
</evidence>
<reference evidence="2 3" key="1">
    <citation type="submission" date="2021-04" db="EMBL/GenBank/DDBJ databases">
        <title>Draft genome sequence of Paenibacillus cisolokensis, LC2-13A.</title>
        <authorList>
            <person name="Uke A."/>
            <person name="Chhe C."/>
            <person name="Baramee S."/>
            <person name="Kosugi A."/>
        </authorList>
    </citation>
    <scope>NUCLEOTIDE SEQUENCE [LARGE SCALE GENOMIC DNA]</scope>
    <source>
        <strain evidence="2 3">LC2-13A</strain>
    </source>
</reference>
<dbReference type="InterPro" id="IPR036237">
    <property type="entry name" value="Xyl_isomerase-like_sf"/>
</dbReference>
<dbReference type="SUPFAM" id="SSF51658">
    <property type="entry name" value="Xylose isomerase-like"/>
    <property type="match status" value="1"/>
</dbReference>
<dbReference type="Proteomes" id="UP000680304">
    <property type="component" value="Unassembled WGS sequence"/>
</dbReference>
<sequence length="265" mass="29135">MNIKGFSTGLFGWHERYRMDGKEPSWEEIFRDVAESGVDAVEIDPVPELAAAAKASGLAVSGTYIGLALHEPFEALDIDRSVLPAARRLAEAGGTDLMINADPKGGWGTPEPKTEEEFKRQGDNLTRIAAAVGSLGLQVSLHNHAATAHNAEGDLRSVIDYAAEEVGLCIDTGWAHTAGCDPVAWVRKYPQRVYAFHLRNQIGGIPTEDLIDGEIDMRGLIGVLAEIGYKGWLALELWHREDTHPQRTMIEDTKRSIDALKRWIK</sequence>
<dbReference type="InterPro" id="IPR013022">
    <property type="entry name" value="Xyl_isomerase-like_TIM-brl"/>
</dbReference>
<protein>
    <recommendedName>
        <fullName evidence="1">Xylose isomerase-like TIM barrel domain-containing protein</fullName>
    </recommendedName>
</protein>
<accession>A0ABQ4N915</accession>
<comment type="caution">
    <text evidence="2">The sequence shown here is derived from an EMBL/GenBank/DDBJ whole genome shotgun (WGS) entry which is preliminary data.</text>
</comment>
<dbReference type="InterPro" id="IPR050312">
    <property type="entry name" value="IolE/XylAMocC-like"/>
</dbReference>
<evidence type="ECO:0000259" key="1">
    <source>
        <dbReference type="Pfam" id="PF01261"/>
    </source>
</evidence>
<proteinExistence type="predicted"/>
<dbReference type="Gene3D" id="3.20.20.150">
    <property type="entry name" value="Divalent-metal-dependent TIM barrel enzymes"/>
    <property type="match status" value="1"/>
</dbReference>
<gene>
    <name evidence="2" type="ORF">PACILC2_33010</name>
</gene>